<dbReference type="EMBL" id="JAHLJV010000058">
    <property type="protein sequence ID" value="KAK1580165.1"/>
    <property type="molecule type" value="Genomic_DNA"/>
</dbReference>
<comment type="caution">
    <text evidence="2">The sequence shown here is derived from an EMBL/GenBank/DDBJ whole genome shotgun (WGS) entry which is preliminary data.</text>
</comment>
<evidence type="ECO:0000313" key="3">
    <source>
        <dbReference type="Proteomes" id="UP001230504"/>
    </source>
</evidence>
<evidence type="ECO:0000256" key="1">
    <source>
        <dbReference type="SAM" id="MobiDB-lite"/>
    </source>
</evidence>
<proteinExistence type="predicted"/>
<organism evidence="2 3">
    <name type="scientific">Colletotrichum navitas</name>
    <dbReference type="NCBI Taxonomy" id="681940"/>
    <lineage>
        <taxon>Eukaryota</taxon>
        <taxon>Fungi</taxon>
        <taxon>Dikarya</taxon>
        <taxon>Ascomycota</taxon>
        <taxon>Pezizomycotina</taxon>
        <taxon>Sordariomycetes</taxon>
        <taxon>Hypocreomycetidae</taxon>
        <taxon>Glomerellales</taxon>
        <taxon>Glomerellaceae</taxon>
        <taxon>Colletotrichum</taxon>
        <taxon>Colletotrichum graminicola species complex</taxon>
    </lineage>
</organism>
<dbReference type="Proteomes" id="UP001230504">
    <property type="component" value="Unassembled WGS sequence"/>
</dbReference>
<reference evidence="2" key="1">
    <citation type="submission" date="2021-06" db="EMBL/GenBank/DDBJ databases">
        <title>Comparative genomics, transcriptomics and evolutionary studies reveal genomic signatures of adaptation to plant cell wall in hemibiotrophic fungi.</title>
        <authorList>
            <consortium name="DOE Joint Genome Institute"/>
            <person name="Baroncelli R."/>
            <person name="Diaz J.F."/>
            <person name="Benocci T."/>
            <person name="Peng M."/>
            <person name="Battaglia E."/>
            <person name="Haridas S."/>
            <person name="Andreopoulos W."/>
            <person name="Labutti K."/>
            <person name="Pangilinan J."/>
            <person name="Floch G.L."/>
            <person name="Makela M.R."/>
            <person name="Henrissat B."/>
            <person name="Grigoriev I.V."/>
            <person name="Crouch J.A."/>
            <person name="De Vries R.P."/>
            <person name="Sukno S.A."/>
            <person name="Thon M.R."/>
        </authorList>
    </citation>
    <scope>NUCLEOTIDE SEQUENCE</scope>
    <source>
        <strain evidence="2">CBS 125086</strain>
    </source>
</reference>
<name>A0AAD8PT27_9PEZI</name>
<gene>
    <name evidence="2" type="ORF">LY79DRAFT_562503</name>
</gene>
<accession>A0AAD8PT27</accession>
<feature type="region of interest" description="Disordered" evidence="1">
    <location>
        <begin position="54"/>
        <end position="75"/>
    </location>
</feature>
<evidence type="ECO:0000313" key="2">
    <source>
        <dbReference type="EMBL" id="KAK1580165.1"/>
    </source>
</evidence>
<protein>
    <submittedName>
        <fullName evidence="2">Uncharacterized protein</fullName>
    </submittedName>
</protein>
<dbReference type="AlphaFoldDB" id="A0AAD8PT27"/>
<dbReference type="RefSeq" id="XP_060411224.1">
    <property type="nucleotide sequence ID" value="XM_060558480.1"/>
</dbReference>
<keyword evidence="3" id="KW-1185">Reference proteome</keyword>
<dbReference type="GeneID" id="85442720"/>
<sequence length="75" mass="7949">MTSRTGKSRRHKCATFTGALMRLLPPLGQRTAPRVSFGRVPPVKTYPHSAATGRRAAVCGGSPSTGHGSARECTR</sequence>